<evidence type="ECO:0000256" key="7">
    <source>
        <dbReference type="SAM" id="Phobius"/>
    </source>
</evidence>
<feature type="transmembrane region" description="Helical" evidence="7">
    <location>
        <begin position="358"/>
        <end position="382"/>
    </location>
</feature>
<dbReference type="GeneID" id="106464059"/>
<accession>A0ABM1SUX7</accession>
<evidence type="ECO:0000256" key="5">
    <source>
        <dbReference type="ARBA" id="ARBA00022989"/>
    </source>
</evidence>
<dbReference type="InterPro" id="IPR050352">
    <property type="entry name" value="ABCG_transporters"/>
</dbReference>
<reference evidence="12" key="1">
    <citation type="submission" date="2025-08" db="UniProtKB">
        <authorList>
            <consortium name="RefSeq"/>
        </authorList>
    </citation>
    <scope>IDENTIFICATION</scope>
    <source>
        <tissue evidence="12">Muscle</tissue>
    </source>
</reference>
<evidence type="ECO:0000256" key="4">
    <source>
        <dbReference type="ARBA" id="ARBA00022692"/>
    </source>
</evidence>
<name>A0ABM1SUX7_LIMPO</name>
<evidence type="ECO:0000256" key="2">
    <source>
        <dbReference type="ARBA" id="ARBA00005814"/>
    </source>
</evidence>
<evidence type="ECO:0000313" key="12">
    <source>
        <dbReference type="RefSeq" id="XP_022247433.1"/>
    </source>
</evidence>
<evidence type="ECO:0000259" key="9">
    <source>
        <dbReference type="Pfam" id="PF01061"/>
    </source>
</evidence>
<sequence>MPYHEKMVQVEHIIDVLELRQCLNTRIGDEMKRGLSKGEKKRTSIACELLTNPTTMLLDEPTSGLDSGAALSLMSILKNCARKEHKSVVVTVHQPSSQIFHMFDRLLLLTDGQVAFFGPTRGIFEFFCEVGLHMTPHYNPADFIIEQVRKNPEIRDKLIKAAPNFSELKEVCGTIERISSISGLSHLTDPTEDIGDSGVSSSSDAYSSVFSSEVYLPEEVEKWPTCFWTQLKVLSRRKFQEAHGRMLSSLNWIQTIGLGLVSGLLWFQMERTETNLSDIQGWMFFSITYWMLFALFGALTSFPLEREVVNKERESGTYRLSAYCLAKMIGEFPLTVTLPSVFHFISYSMLGLHDPQTFLCLWGFLFLNTVVAQSAGILVGALCVDLEVSVTVSALYSLSTMLFGGFYAKSIPSWLLWLKYFSMVHYAVNNMQIIEFGGSSPIRCAPQNSQFELCRHGNNSVIPVEVIIEHQGMVLPLWANTKFQMFNLSGSHGVSKCTNM</sequence>
<keyword evidence="6 7" id="KW-0472">Membrane</keyword>
<dbReference type="Gene3D" id="3.40.50.300">
    <property type="entry name" value="P-loop containing nucleotide triphosphate hydrolases"/>
    <property type="match status" value="1"/>
</dbReference>
<keyword evidence="11" id="KW-1185">Reference proteome</keyword>
<evidence type="ECO:0000313" key="11">
    <source>
        <dbReference type="Proteomes" id="UP000694941"/>
    </source>
</evidence>
<protein>
    <submittedName>
        <fullName evidence="12">ABC transporter G family member 21-like isoform X1</fullName>
    </submittedName>
</protein>
<keyword evidence="5 7" id="KW-1133">Transmembrane helix</keyword>
<dbReference type="PANTHER" id="PTHR48041">
    <property type="entry name" value="ABC TRANSPORTER G FAMILY MEMBER 28"/>
    <property type="match status" value="1"/>
</dbReference>
<dbReference type="Pfam" id="PF00005">
    <property type="entry name" value="ABC_tran"/>
    <property type="match status" value="1"/>
</dbReference>
<dbReference type="Proteomes" id="UP000694941">
    <property type="component" value="Unplaced"/>
</dbReference>
<feature type="domain" description="ABC transporter" evidence="8">
    <location>
        <begin position="7"/>
        <end position="63"/>
    </location>
</feature>
<organism evidence="11 12">
    <name type="scientific">Limulus polyphemus</name>
    <name type="common">Atlantic horseshoe crab</name>
    <dbReference type="NCBI Taxonomy" id="6850"/>
    <lineage>
        <taxon>Eukaryota</taxon>
        <taxon>Metazoa</taxon>
        <taxon>Ecdysozoa</taxon>
        <taxon>Arthropoda</taxon>
        <taxon>Chelicerata</taxon>
        <taxon>Merostomata</taxon>
        <taxon>Xiphosura</taxon>
        <taxon>Limulidae</taxon>
        <taxon>Limulus</taxon>
    </lineage>
</organism>
<evidence type="ECO:0000256" key="6">
    <source>
        <dbReference type="ARBA" id="ARBA00023136"/>
    </source>
</evidence>
<dbReference type="Pfam" id="PF19055">
    <property type="entry name" value="ABC2_membrane_7"/>
    <property type="match status" value="1"/>
</dbReference>
<dbReference type="InterPro" id="IPR027417">
    <property type="entry name" value="P-loop_NTPase"/>
</dbReference>
<feature type="domain" description="ABC-2 type transporter transmembrane" evidence="9">
    <location>
        <begin position="229"/>
        <end position="436"/>
    </location>
</feature>
<evidence type="ECO:0000259" key="8">
    <source>
        <dbReference type="Pfam" id="PF00005"/>
    </source>
</evidence>
<dbReference type="PANTHER" id="PTHR48041:SF63">
    <property type="entry name" value="EARLY GENE AT 23, ISOFORM C"/>
    <property type="match status" value="1"/>
</dbReference>
<feature type="transmembrane region" description="Helical" evidence="7">
    <location>
        <begin position="246"/>
        <end position="267"/>
    </location>
</feature>
<dbReference type="Pfam" id="PF01061">
    <property type="entry name" value="ABC2_membrane"/>
    <property type="match status" value="1"/>
</dbReference>
<keyword evidence="3" id="KW-0813">Transport</keyword>
<proteinExistence type="inferred from homology"/>
<feature type="transmembrane region" description="Helical" evidence="7">
    <location>
        <begin position="279"/>
        <end position="304"/>
    </location>
</feature>
<comment type="similarity">
    <text evidence="2">Belongs to the ABC transporter superfamily. ABCG family. Eye pigment precursor importer (TC 3.A.1.204) subfamily.</text>
</comment>
<dbReference type="InterPro" id="IPR013525">
    <property type="entry name" value="ABC2_TM"/>
</dbReference>
<dbReference type="SUPFAM" id="SSF52540">
    <property type="entry name" value="P-loop containing nucleoside triphosphate hydrolases"/>
    <property type="match status" value="1"/>
</dbReference>
<evidence type="ECO:0000256" key="3">
    <source>
        <dbReference type="ARBA" id="ARBA00022448"/>
    </source>
</evidence>
<gene>
    <name evidence="12" type="primary">LOC106464059</name>
</gene>
<dbReference type="InterPro" id="IPR043926">
    <property type="entry name" value="ABCG_dom"/>
</dbReference>
<evidence type="ECO:0000259" key="10">
    <source>
        <dbReference type="Pfam" id="PF19055"/>
    </source>
</evidence>
<comment type="subcellular location">
    <subcellularLocation>
        <location evidence="1">Membrane</location>
        <topology evidence="1">Multi-pass membrane protein</topology>
    </subcellularLocation>
</comment>
<feature type="transmembrane region" description="Helical" evidence="7">
    <location>
        <begin position="388"/>
        <end position="408"/>
    </location>
</feature>
<keyword evidence="4 7" id="KW-0812">Transmembrane</keyword>
<dbReference type="RefSeq" id="XP_022247433.1">
    <property type="nucleotide sequence ID" value="XM_022391725.1"/>
</dbReference>
<dbReference type="InterPro" id="IPR003439">
    <property type="entry name" value="ABC_transporter-like_ATP-bd"/>
</dbReference>
<evidence type="ECO:0000256" key="1">
    <source>
        <dbReference type="ARBA" id="ARBA00004141"/>
    </source>
</evidence>
<feature type="domain" description="ABC transporter family G" evidence="10">
    <location>
        <begin position="93"/>
        <end position="146"/>
    </location>
</feature>